<evidence type="ECO:0000313" key="11">
    <source>
        <dbReference type="EMBL" id="HFC91849.1"/>
    </source>
</evidence>
<dbReference type="GO" id="GO:0043953">
    <property type="term" value="P:protein transport by the Tat complex"/>
    <property type="evidence" value="ECO:0007669"/>
    <property type="project" value="UniProtKB-UniRule"/>
</dbReference>
<feature type="transmembrane region" description="Helical" evidence="9">
    <location>
        <begin position="6"/>
        <end position="24"/>
    </location>
</feature>
<comment type="similarity">
    <text evidence="9">Belongs to the TatA/E family.</text>
</comment>
<keyword evidence="3 9" id="KW-1003">Cell membrane</keyword>
<evidence type="ECO:0000256" key="4">
    <source>
        <dbReference type="ARBA" id="ARBA00022692"/>
    </source>
</evidence>
<dbReference type="GO" id="GO:0033281">
    <property type="term" value="C:TAT protein transport complex"/>
    <property type="evidence" value="ECO:0007669"/>
    <property type="project" value="UniProtKB-UniRule"/>
</dbReference>
<dbReference type="Proteomes" id="UP000885750">
    <property type="component" value="Unassembled WGS sequence"/>
</dbReference>
<proteinExistence type="inferred from homology"/>
<evidence type="ECO:0000256" key="2">
    <source>
        <dbReference type="ARBA" id="ARBA00022448"/>
    </source>
</evidence>
<keyword evidence="2 9" id="KW-0813">Transport</keyword>
<evidence type="ECO:0000256" key="8">
    <source>
        <dbReference type="ARBA" id="ARBA00023136"/>
    </source>
</evidence>
<keyword evidence="4 9" id="KW-0812">Transmembrane</keyword>
<dbReference type="Gene3D" id="1.20.5.3310">
    <property type="match status" value="1"/>
</dbReference>
<keyword evidence="7 9" id="KW-0811">Translocation</keyword>
<evidence type="ECO:0000256" key="10">
    <source>
        <dbReference type="SAM" id="MobiDB-lite"/>
    </source>
</evidence>
<comment type="caution">
    <text evidence="11">The sequence shown here is derived from an EMBL/GenBank/DDBJ whole genome shotgun (WGS) entry which is preliminary data.</text>
</comment>
<dbReference type="GO" id="GO:0008320">
    <property type="term" value="F:protein transmembrane transporter activity"/>
    <property type="evidence" value="ECO:0007669"/>
    <property type="project" value="UniProtKB-UniRule"/>
</dbReference>
<comment type="subunit">
    <text evidence="9">The Tat system comprises two distinct complexes: a TatABC complex, containing multiple copies of TatA, TatB and TatC subunits, and a separate TatA complex, containing only TatA subunits. Substrates initially bind to the TatABC complex, which probably triggers association of the separate TatA complex to form the active translocon.</text>
</comment>
<feature type="compositionally biased region" description="Basic and acidic residues" evidence="10">
    <location>
        <begin position="47"/>
        <end position="61"/>
    </location>
</feature>
<evidence type="ECO:0000256" key="6">
    <source>
        <dbReference type="ARBA" id="ARBA00022989"/>
    </source>
</evidence>
<keyword evidence="8 9" id="KW-0472">Membrane</keyword>
<dbReference type="PANTHER" id="PTHR42982">
    <property type="entry name" value="SEC-INDEPENDENT PROTEIN TRANSLOCASE PROTEIN TATA"/>
    <property type="match status" value="1"/>
</dbReference>
<dbReference type="AlphaFoldDB" id="A0A7V2WUJ6"/>
<evidence type="ECO:0000256" key="5">
    <source>
        <dbReference type="ARBA" id="ARBA00022927"/>
    </source>
</evidence>
<dbReference type="InterPro" id="IPR003369">
    <property type="entry name" value="TatA/B/E"/>
</dbReference>
<comment type="subcellular location">
    <subcellularLocation>
        <location evidence="1 9">Cell membrane</location>
        <topology evidence="1 9">Single-pass membrane protein</topology>
    </subcellularLocation>
</comment>
<protein>
    <recommendedName>
        <fullName evidence="9">Sec-independent protein translocase protein TatA</fullName>
    </recommendedName>
</protein>
<keyword evidence="6 9" id="KW-1133">Transmembrane helix</keyword>
<comment type="function">
    <text evidence="9">Part of the twin-arginine translocation (Tat) system that transports large folded proteins containing a characteristic twin-arginine motif in their signal peptide across membranes. TatA could form the protein-conducting channel of the Tat system.</text>
</comment>
<dbReference type="InterPro" id="IPR006312">
    <property type="entry name" value="TatA/E"/>
</dbReference>
<evidence type="ECO:0000256" key="9">
    <source>
        <dbReference type="HAMAP-Rule" id="MF_00236"/>
    </source>
</evidence>
<dbReference type="PANTHER" id="PTHR42982:SF1">
    <property type="entry name" value="SEC-INDEPENDENT PROTEIN TRANSLOCASE PROTEIN TATA"/>
    <property type="match status" value="1"/>
</dbReference>
<accession>A0A7V2WUJ6</accession>
<dbReference type="Pfam" id="PF02416">
    <property type="entry name" value="TatA_B_E"/>
    <property type="match status" value="1"/>
</dbReference>
<evidence type="ECO:0000256" key="3">
    <source>
        <dbReference type="ARBA" id="ARBA00022475"/>
    </source>
</evidence>
<feature type="region of interest" description="Disordered" evidence="10">
    <location>
        <begin position="47"/>
        <end position="84"/>
    </location>
</feature>
<keyword evidence="5 9" id="KW-0653">Protein transport</keyword>
<organism evidence="11">
    <name type="scientific">Leucothrix mucor</name>
    <dbReference type="NCBI Taxonomy" id="45248"/>
    <lineage>
        <taxon>Bacteria</taxon>
        <taxon>Pseudomonadati</taxon>
        <taxon>Pseudomonadota</taxon>
        <taxon>Gammaproteobacteria</taxon>
        <taxon>Thiotrichales</taxon>
        <taxon>Thiotrichaceae</taxon>
        <taxon>Leucothrix</taxon>
    </lineage>
</organism>
<evidence type="ECO:0000256" key="7">
    <source>
        <dbReference type="ARBA" id="ARBA00023010"/>
    </source>
</evidence>
<name>A0A7V2WUJ6_LEUMU</name>
<gene>
    <name evidence="9 11" type="primary">tatA</name>
    <name evidence="11" type="ORF">ENJ51_03465</name>
</gene>
<reference evidence="11" key="1">
    <citation type="journal article" date="2020" name="mSystems">
        <title>Genome- and Community-Level Interaction Insights into Carbon Utilization and Element Cycling Functions of Hydrothermarchaeota in Hydrothermal Sediment.</title>
        <authorList>
            <person name="Zhou Z."/>
            <person name="Liu Y."/>
            <person name="Xu W."/>
            <person name="Pan J."/>
            <person name="Luo Z.H."/>
            <person name="Li M."/>
        </authorList>
    </citation>
    <scope>NUCLEOTIDE SEQUENCE [LARGE SCALE GENOMIC DNA]</scope>
    <source>
        <strain evidence="11">HyVt-493</strain>
    </source>
</reference>
<dbReference type="NCBIfam" id="TIGR01411">
    <property type="entry name" value="tatAE"/>
    <property type="match status" value="1"/>
</dbReference>
<dbReference type="HAMAP" id="MF_00236">
    <property type="entry name" value="TatA_E"/>
    <property type="match status" value="1"/>
</dbReference>
<evidence type="ECO:0000256" key="1">
    <source>
        <dbReference type="ARBA" id="ARBA00004162"/>
    </source>
</evidence>
<feature type="compositionally biased region" description="Basic and acidic residues" evidence="10">
    <location>
        <begin position="74"/>
        <end position="84"/>
    </location>
</feature>
<dbReference type="EMBL" id="DRMS01000142">
    <property type="protein sequence ID" value="HFC91849.1"/>
    <property type="molecule type" value="Genomic_DNA"/>
</dbReference>
<sequence length="84" mass="9020">MLFAFGMPSTGSLILILVIVLVLFGTKRLRSAGGDLGGAIKNFKKSMKDAQEGNKDNDKAPEQVVQDKGNVIDGESRVKDKNKA</sequence>